<dbReference type="EMBL" id="JBHTIW010000027">
    <property type="protein sequence ID" value="MFD0923012.1"/>
    <property type="molecule type" value="Genomic_DNA"/>
</dbReference>
<dbReference type="Pfam" id="PF01810">
    <property type="entry name" value="LysE"/>
    <property type="match status" value="1"/>
</dbReference>
<evidence type="ECO:0000256" key="3">
    <source>
        <dbReference type="ARBA" id="ARBA00022692"/>
    </source>
</evidence>
<dbReference type="PANTHER" id="PTHR30086:SF20">
    <property type="entry name" value="ARGININE EXPORTER PROTEIN ARGO-RELATED"/>
    <property type="match status" value="1"/>
</dbReference>
<keyword evidence="5 6" id="KW-0472">Membrane</keyword>
<organism evidence="7 8">
    <name type="scientific">Saccharopolyspora rosea</name>
    <dbReference type="NCBI Taxonomy" id="524884"/>
    <lineage>
        <taxon>Bacteria</taxon>
        <taxon>Bacillati</taxon>
        <taxon>Actinomycetota</taxon>
        <taxon>Actinomycetes</taxon>
        <taxon>Pseudonocardiales</taxon>
        <taxon>Pseudonocardiaceae</taxon>
        <taxon>Saccharopolyspora</taxon>
    </lineage>
</organism>
<dbReference type="PANTHER" id="PTHR30086">
    <property type="entry name" value="ARGININE EXPORTER PROTEIN ARGO"/>
    <property type="match status" value="1"/>
</dbReference>
<evidence type="ECO:0000313" key="7">
    <source>
        <dbReference type="EMBL" id="MFD0923012.1"/>
    </source>
</evidence>
<feature type="transmembrane region" description="Helical" evidence="6">
    <location>
        <begin position="7"/>
        <end position="29"/>
    </location>
</feature>
<dbReference type="InterPro" id="IPR001123">
    <property type="entry name" value="LeuE-type"/>
</dbReference>
<proteinExistence type="predicted"/>
<keyword evidence="4 6" id="KW-1133">Transmembrane helix</keyword>
<evidence type="ECO:0000256" key="1">
    <source>
        <dbReference type="ARBA" id="ARBA00004651"/>
    </source>
</evidence>
<dbReference type="RefSeq" id="WP_263252201.1">
    <property type="nucleotide sequence ID" value="NZ_BAABLT010000030.1"/>
</dbReference>
<evidence type="ECO:0000256" key="6">
    <source>
        <dbReference type="SAM" id="Phobius"/>
    </source>
</evidence>
<dbReference type="PIRSF" id="PIRSF006324">
    <property type="entry name" value="LeuE"/>
    <property type="match status" value="1"/>
</dbReference>
<comment type="caution">
    <text evidence="7">The sequence shown here is derived from an EMBL/GenBank/DDBJ whole genome shotgun (WGS) entry which is preliminary data.</text>
</comment>
<keyword evidence="3 6" id="KW-0812">Transmembrane</keyword>
<feature type="transmembrane region" description="Helical" evidence="6">
    <location>
        <begin position="151"/>
        <end position="172"/>
    </location>
</feature>
<keyword evidence="8" id="KW-1185">Reference proteome</keyword>
<evidence type="ECO:0000256" key="5">
    <source>
        <dbReference type="ARBA" id="ARBA00023136"/>
    </source>
</evidence>
<dbReference type="Proteomes" id="UP001597018">
    <property type="component" value="Unassembled WGS sequence"/>
</dbReference>
<feature type="transmembrane region" description="Helical" evidence="6">
    <location>
        <begin position="193"/>
        <end position="209"/>
    </location>
</feature>
<evidence type="ECO:0000256" key="4">
    <source>
        <dbReference type="ARBA" id="ARBA00022989"/>
    </source>
</evidence>
<evidence type="ECO:0000256" key="2">
    <source>
        <dbReference type="ARBA" id="ARBA00022475"/>
    </source>
</evidence>
<feature type="transmembrane region" description="Helical" evidence="6">
    <location>
        <begin position="49"/>
        <end position="66"/>
    </location>
</feature>
<reference evidence="8" key="1">
    <citation type="journal article" date="2019" name="Int. J. Syst. Evol. Microbiol.">
        <title>The Global Catalogue of Microorganisms (GCM) 10K type strain sequencing project: providing services to taxonomists for standard genome sequencing and annotation.</title>
        <authorList>
            <consortium name="The Broad Institute Genomics Platform"/>
            <consortium name="The Broad Institute Genome Sequencing Center for Infectious Disease"/>
            <person name="Wu L."/>
            <person name="Ma J."/>
        </authorList>
    </citation>
    <scope>NUCLEOTIDE SEQUENCE [LARGE SCALE GENOMIC DNA]</scope>
    <source>
        <strain evidence="8">CCUG 56401</strain>
    </source>
</reference>
<protein>
    <submittedName>
        <fullName evidence="7">LysE family translocator</fullName>
    </submittedName>
</protein>
<sequence>MVSVDRLLVFAAVSFVIIAVPGPSVLFVVGRALAHGRGTALRTVVGNALGSYAVVVAVALGVGTVVQESAMAFTAVKFAGAAYLVFLGIKAVRAAPAALSTLPEPEPVRSGARTVREGFVVGLTNPKTFVFFTAVVPQFVDVHAGPVPVQMLLLGLIPAGIALLSDSTWGLFAATARDWVARAPRRMALVQRLGGFSMIGLGLSVAVTGRRE</sequence>
<feature type="transmembrane region" description="Helical" evidence="6">
    <location>
        <begin position="78"/>
        <end position="99"/>
    </location>
</feature>
<keyword evidence="2" id="KW-1003">Cell membrane</keyword>
<accession>A0ABW3FX33</accession>
<name>A0ABW3FX33_9PSEU</name>
<gene>
    <name evidence="7" type="ORF">ACFQ16_24980</name>
</gene>
<comment type="subcellular location">
    <subcellularLocation>
        <location evidence="1">Cell membrane</location>
        <topology evidence="1">Multi-pass membrane protein</topology>
    </subcellularLocation>
</comment>
<evidence type="ECO:0000313" key="8">
    <source>
        <dbReference type="Proteomes" id="UP001597018"/>
    </source>
</evidence>